<keyword evidence="3" id="KW-1185">Reference proteome</keyword>
<gene>
    <name evidence="2" type="ORF">ABHN84_05610</name>
</gene>
<dbReference type="PANTHER" id="PTHR13832:SF827">
    <property type="entry name" value="PROTEIN PHOSPHATASE 1L"/>
    <property type="match status" value="1"/>
</dbReference>
<protein>
    <submittedName>
        <fullName evidence="2">Protein phosphatase 2C domain-containing protein</fullName>
    </submittedName>
</protein>
<evidence type="ECO:0000259" key="1">
    <source>
        <dbReference type="PROSITE" id="PS51746"/>
    </source>
</evidence>
<dbReference type="Proteomes" id="UP001477278">
    <property type="component" value="Unassembled WGS sequence"/>
</dbReference>
<dbReference type="RefSeq" id="WP_182697092.1">
    <property type="nucleotide sequence ID" value="NZ_JBDPZN010000002.1"/>
</dbReference>
<dbReference type="InterPro" id="IPR036457">
    <property type="entry name" value="PPM-type-like_dom_sf"/>
</dbReference>
<proteinExistence type="predicted"/>
<organism evidence="2 3">
    <name type="scientific">Shewanella vesiculosa</name>
    <dbReference type="NCBI Taxonomy" id="518738"/>
    <lineage>
        <taxon>Bacteria</taxon>
        <taxon>Pseudomonadati</taxon>
        <taxon>Pseudomonadota</taxon>
        <taxon>Gammaproteobacteria</taxon>
        <taxon>Alteromonadales</taxon>
        <taxon>Shewanellaceae</taxon>
        <taxon>Shewanella</taxon>
    </lineage>
</organism>
<feature type="domain" description="PPM-type phosphatase" evidence="1">
    <location>
        <begin position="3"/>
        <end position="236"/>
    </location>
</feature>
<dbReference type="InterPro" id="IPR015655">
    <property type="entry name" value="PP2C"/>
</dbReference>
<reference evidence="2 3" key="1">
    <citation type="submission" date="2024-05" db="EMBL/GenBank/DDBJ databases">
        <title>Genome sequencing of Marine Estuary Bacteria, Shewanella vesiculosa and S. baltica, and Pseudomonas syringae.</title>
        <authorList>
            <person name="Gurung A."/>
            <person name="Maclea K.S."/>
        </authorList>
    </citation>
    <scope>NUCLEOTIDE SEQUENCE [LARGE SCALE GENOMIC DNA]</scope>
    <source>
        <strain evidence="2 3">1A</strain>
    </source>
</reference>
<comment type="caution">
    <text evidence="2">The sequence shown here is derived from an EMBL/GenBank/DDBJ whole genome shotgun (WGS) entry which is preliminary data.</text>
</comment>
<accession>A0ABV0FLU5</accession>
<sequence length="257" mass="28719">MHLSHALTHRGTVREINEDAYLELPHLGVWVVADGMGGHAAGDVASQLVIDGIQQAVEHLEAETITLEVLKKSLIDSNRILQQMSEHDFDGKVAGTTVVVLWLYQDKYHLLWVGDSRIYLMRDQQMKQMTKDHSQVNDMIDEGLLSPEEAETHPLANVITRAVGVDTQLDIDYRTDKVKDGDVFLLCSDGLNKELNDIEIERTIKSGNIIDSGLALLHASLVRNARDNVTCILVKNSHKNINIIDDSDKTIPIFSHI</sequence>
<evidence type="ECO:0000313" key="2">
    <source>
        <dbReference type="EMBL" id="MEO3681770.1"/>
    </source>
</evidence>
<dbReference type="SUPFAM" id="SSF81606">
    <property type="entry name" value="PP2C-like"/>
    <property type="match status" value="1"/>
</dbReference>
<dbReference type="Gene3D" id="3.60.40.10">
    <property type="entry name" value="PPM-type phosphatase domain"/>
    <property type="match status" value="1"/>
</dbReference>
<dbReference type="Pfam" id="PF13672">
    <property type="entry name" value="PP2C_2"/>
    <property type="match status" value="1"/>
</dbReference>
<dbReference type="SMART" id="SM00331">
    <property type="entry name" value="PP2C_SIG"/>
    <property type="match status" value="1"/>
</dbReference>
<dbReference type="PROSITE" id="PS51746">
    <property type="entry name" value="PPM_2"/>
    <property type="match status" value="1"/>
</dbReference>
<dbReference type="EMBL" id="JBDPZN010000002">
    <property type="protein sequence ID" value="MEO3681770.1"/>
    <property type="molecule type" value="Genomic_DNA"/>
</dbReference>
<dbReference type="CDD" id="cd00143">
    <property type="entry name" value="PP2Cc"/>
    <property type="match status" value="1"/>
</dbReference>
<dbReference type="InterPro" id="IPR001932">
    <property type="entry name" value="PPM-type_phosphatase-like_dom"/>
</dbReference>
<name>A0ABV0FLU5_9GAMM</name>
<evidence type="ECO:0000313" key="3">
    <source>
        <dbReference type="Proteomes" id="UP001477278"/>
    </source>
</evidence>
<dbReference type="SMART" id="SM00332">
    <property type="entry name" value="PP2Cc"/>
    <property type="match status" value="1"/>
</dbReference>
<dbReference type="PANTHER" id="PTHR13832">
    <property type="entry name" value="PROTEIN PHOSPHATASE 2C"/>
    <property type="match status" value="1"/>
</dbReference>